<accession>A0ABV4QU51</accession>
<evidence type="ECO:0000256" key="2">
    <source>
        <dbReference type="ARBA" id="ARBA00022777"/>
    </source>
</evidence>
<evidence type="ECO:0000313" key="5">
    <source>
        <dbReference type="Proteomes" id="UP001569904"/>
    </source>
</evidence>
<keyword evidence="1" id="KW-0808">Transferase</keyword>
<evidence type="ECO:0000313" key="4">
    <source>
        <dbReference type="EMBL" id="MFA1553966.1"/>
    </source>
</evidence>
<dbReference type="Gene3D" id="3.40.1190.20">
    <property type="match status" value="1"/>
</dbReference>
<dbReference type="RefSeq" id="WP_371940355.1">
    <property type="nucleotide sequence ID" value="NZ_JAXCEH010000004.1"/>
</dbReference>
<keyword evidence="5" id="KW-1185">Reference proteome</keyword>
<dbReference type="SUPFAM" id="SSF53613">
    <property type="entry name" value="Ribokinase-like"/>
    <property type="match status" value="1"/>
</dbReference>
<reference evidence="4 5" key="1">
    <citation type="submission" date="2023-11" db="EMBL/GenBank/DDBJ databases">
        <title>Actinomadura monticuli sp. nov., isolated from volcanic ash.</title>
        <authorList>
            <person name="Lee S.D."/>
            <person name="Yang H."/>
            <person name="Kim I.S."/>
        </authorList>
    </citation>
    <scope>NUCLEOTIDE SEQUENCE [LARGE SCALE GENOMIC DNA]</scope>
    <source>
        <strain evidence="4 5">DSM 45346</strain>
    </source>
</reference>
<sequence>MSAEIVVVGVASCYTTIRVDAFPLQYEPTSPADWADVSVSGAGVHIAKVQRRLGRDVRLCSVVGRDVAGAVIRSELDREGLLGAGVLASEASSSGVVLIDREGRRMGLPHLAPVNSFPYPFDVLRKQADGARLLVMTNARFVRPLVEPAMALDIPIAVDVHLINGLDSEYDRPWLEQAKIVFCSHERLPDPRAWMAGVFARYGCEIVGIGLGAGGAMLGLPDGTLIRVAAAPPPHLINTSGAGDALFATFLAEWLRGADPAAALQSGVLHAGWKIGHRLPSAVALSAGQLAELRQTRPPATRVGRWDR</sequence>
<dbReference type="EMBL" id="JAXCEH010000004">
    <property type="protein sequence ID" value="MFA1553966.1"/>
    <property type="molecule type" value="Genomic_DNA"/>
</dbReference>
<evidence type="ECO:0000259" key="3">
    <source>
        <dbReference type="Pfam" id="PF00294"/>
    </source>
</evidence>
<dbReference type="PANTHER" id="PTHR10584:SF166">
    <property type="entry name" value="RIBOKINASE"/>
    <property type="match status" value="1"/>
</dbReference>
<comment type="caution">
    <text evidence="4">The sequence shown here is derived from an EMBL/GenBank/DDBJ whole genome shotgun (WGS) entry which is preliminary data.</text>
</comment>
<gene>
    <name evidence="4" type="ORF">SM436_09710</name>
</gene>
<dbReference type="GO" id="GO:0016301">
    <property type="term" value="F:kinase activity"/>
    <property type="evidence" value="ECO:0007669"/>
    <property type="project" value="UniProtKB-KW"/>
</dbReference>
<proteinExistence type="predicted"/>
<evidence type="ECO:0000256" key="1">
    <source>
        <dbReference type="ARBA" id="ARBA00022679"/>
    </source>
</evidence>
<dbReference type="PANTHER" id="PTHR10584">
    <property type="entry name" value="SUGAR KINASE"/>
    <property type="match status" value="1"/>
</dbReference>
<keyword evidence="2 4" id="KW-0418">Kinase</keyword>
<dbReference type="Pfam" id="PF00294">
    <property type="entry name" value="PfkB"/>
    <property type="match status" value="1"/>
</dbReference>
<dbReference type="Proteomes" id="UP001569904">
    <property type="component" value="Unassembled WGS sequence"/>
</dbReference>
<organism evidence="4 5">
    <name type="scientific">Actinomadura chokoriensis</name>
    <dbReference type="NCBI Taxonomy" id="454156"/>
    <lineage>
        <taxon>Bacteria</taxon>
        <taxon>Bacillati</taxon>
        <taxon>Actinomycetota</taxon>
        <taxon>Actinomycetes</taxon>
        <taxon>Streptosporangiales</taxon>
        <taxon>Thermomonosporaceae</taxon>
        <taxon>Actinomadura</taxon>
    </lineage>
</organism>
<dbReference type="InterPro" id="IPR011611">
    <property type="entry name" value="PfkB_dom"/>
</dbReference>
<name>A0ABV4QU51_9ACTN</name>
<protein>
    <submittedName>
        <fullName evidence="4">Carbohydrate kinase family protein</fullName>
    </submittedName>
</protein>
<dbReference type="InterPro" id="IPR029056">
    <property type="entry name" value="Ribokinase-like"/>
</dbReference>
<feature type="domain" description="Carbohydrate kinase PfkB" evidence="3">
    <location>
        <begin position="205"/>
        <end position="279"/>
    </location>
</feature>